<dbReference type="GO" id="GO:0046872">
    <property type="term" value="F:metal ion binding"/>
    <property type="evidence" value="ECO:0007669"/>
    <property type="project" value="UniProtKB-KW"/>
</dbReference>
<comment type="caution">
    <text evidence="4">The sequence shown here is derived from an EMBL/GenBank/DDBJ whole genome shotgun (WGS) entry which is preliminary data.</text>
</comment>
<dbReference type="InterPro" id="IPR053193">
    <property type="entry name" value="MetalloPDE_YfcE-like"/>
</dbReference>
<evidence type="ECO:0000256" key="1">
    <source>
        <dbReference type="ARBA" id="ARBA00008950"/>
    </source>
</evidence>
<sequence length="229" mass="25378">MNTLTVESSSIIGSKADLELLEEKKSGRILVLSDSHGDAELVKKIIVNFGIDCDALVFCGDGMWDIISFVREALYDSDLQAVLPPVVACARGNGDGDRYEMDMTQDEETSQCYYHYFEVQPMVSFRIAGRTVVAVHGHRHGVDYGIDTLQSSGEMLDADLVFFGHTHRLFQEESGASLVLNPGSCSRPRGGFPPTFAVVSFPGGTERYRVEYFEIKRTLFGGTDFVPYH</sequence>
<dbReference type="InterPro" id="IPR029052">
    <property type="entry name" value="Metallo-depent_PP-like"/>
</dbReference>
<reference evidence="4" key="2">
    <citation type="submission" date="2021-04" db="EMBL/GenBank/DDBJ databases">
        <authorList>
            <person name="Gilroy R."/>
        </authorList>
    </citation>
    <scope>NUCLEOTIDE SEQUENCE</scope>
    <source>
        <strain evidence="4">Gambia15-2214</strain>
    </source>
</reference>
<evidence type="ECO:0000259" key="3">
    <source>
        <dbReference type="Pfam" id="PF12850"/>
    </source>
</evidence>
<dbReference type="NCBIfam" id="TIGR00040">
    <property type="entry name" value="yfcE"/>
    <property type="match status" value="1"/>
</dbReference>
<dbReference type="AlphaFoldDB" id="A0A9E2NZP2"/>
<dbReference type="Pfam" id="PF12850">
    <property type="entry name" value="Metallophos_2"/>
    <property type="match status" value="1"/>
</dbReference>
<evidence type="ECO:0000256" key="2">
    <source>
        <dbReference type="RuleBase" id="RU362039"/>
    </source>
</evidence>
<dbReference type="EC" id="3.1.4.-" evidence="2"/>
<evidence type="ECO:0000313" key="4">
    <source>
        <dbReference type="EMBL" id="MBU3850505.1"/>
    </source>
</evidence>
<dbReference type="GO" id="GO:0016787">
    <property type="term" value="F:hydrolase activity"/>
    <property type="evidence" value="ECO:0007669"/>
    <property type="project" value="UniProtKB-UniRule"/>
</dbReference>
<accession>A0A9E2NZP2</accession>
<dbReference type="InterPro" id="IPR024654">
    <property type="entry name" value="Calcineurin-like_PHP_lpxH"/>
</dbReference>
<dbReference type="PANTHER" id="PTHR43165:SF1">
    <property type="entry name" value="PHOSPHODIESTERASE MJ0936"/>
    <property type="match status" value="1"/>
</dbReference>
<dbReference type="EMBL" id="JAHLFV010000188">
    <property type="protein sequence ID" value="MBU3850505.1"/>
    <property type="molecule type" value="Genomic_DNA"/>
</dbReference>
<protein>
    <recommendedName>
        <fullName evidence="2">Phosphoesterase</fullName>
        <ecNumber evidence="2">3.1.4.-</ecNumber>
    </recommendedName>
</protein>
<reference evidence="4" key="1">
    <citation type="journal article" date="2021" name="PeerJ">
        <title>Extensive microbial diversity within the chicken gut microbiome revealed by metagenomics and culture.</title>
        <authorList>
            <person name="Gilroy R."/>
            <person name="Ravi A."/>
            <person name="Getino M."/>
            <person name="Pursley I."/>
            <person name="Horton D.L."/>
            <person name="Alikhan N.F."/>
            <person name="Baker D."/>
            <person name="Gharbi K."/>
            <person name="Hall N."/>
            <person name="Watson M."/>
            <person name="Adriaenssens E.M."/>
            <person name="Foster-Nyarko E."/>
            <person name="Jarju S."/>
            <person name="Secka A."/>
            <person name="Antonio M."/>
            <person name="Oren A."/>
            <person name="Chaudhuri R.R."/>
            <person name="La Ragione R."/>
            <person name="Hildebrand F."/>
            <person name="Pallen M.J."/>
        </authorList>
    </citation>
    <scope>NUCLEOTIDE SEQUENCE</scope>
    <source>
        <strain evidence="4">Gambia15-2214</strain>
    </source>
</reference>
<dbReference type="Gene3D" id="3.60.21.10">
    <property type="match status" value="1"/>
</dbReference>
<name>A0A9E2NZP2_9SPIR</name>
<dbReference type="SUPFAM" id="SSF56300">
    <property type="entry name" value="Metallo-dependent phosphatases"/>
    <property type="match status" value="1"/>
</dbReference>
<comment type="cofactor">
    <cofactor evidence="2">
        <name>a divalent metal cation</name>
        <dbReference type="ChEBI" id="CHEBI:60240"/>
    </cofactor>
</comment>
<organism evidence="4 5">
    <name type="scientific">Candidatus Treponema excrementipullorum</name>
    <dbReference type="NCBI Taxonomy" id="2838768"/>
    <lineage>
        <taxon>Bacteria</taxon>
        <taxon>Pseudomonadati</taxon>
        <taxon>Spirochaetota</taxon>
        <taxon>Spirochaetia</taxon>
        <taxon>Spirochaetales</taxon>
        <taxon>Treponemataceae</taxon>
        <taxon>Treponema</taxon>
    </lineage>
</organism>
<evidence type="ECO:0000313" key="5">
    <source>
        <dbReference type="Proteomes" id="UP000823914"/>
    </source>
</evidence>
<dbReference type="InterPro" id="IPR000979">
    <property type="entry name" value="Phosphodiesterase_MJ0936/Vps29"/>
</dbReference>
<gene>
    <name evidence="4" type="ORF">IAA16_08070</name>
</gene>
<comment type="similarity">
    <text evidence="1 2">Belongs to the metallophosphoesterase superfamily. YfcE family.</text>
</comment>
<feature type="domain" description="Calcineurin-like phosphoesterase" evidence="3">
    <location>
        <begin position="28"/>
        <end position="200"/>
    </location>
</feature>
<proteinExistence type="inferred from homology"/>
<dbReference type="PANTHER" id="PTHR43165">
    <property type="entry name" value="METALLOPHOSPHOESTERASE"/>
    <property type="match status" value="1"/>
</dbReference>
<dbReference type="Proteomes" id="UP000823914">
    <property type="component" value="Unassembled WGS sequence"/>
</dbReference>
<keyword evidence="2" id="KW-0479">Metal-binding</keyword>